<comment type="function">
    <text evidence="4">Lytic transglycosylase with a strong preference for naked glycan strands that lack stem peptides.</text>
</comment>
<evidence type="ECO:0000256" key="5">
    <source>
        <dbReference type="RuleBase" id="RU003495"/>
    </source>
</evidence>
<feature type="domain" description="SPOR" evidence="6">
    <location>
        <begin position="171"/>
        <end position="250"/>
    </location>
</feature>
<dbReference type="PROSITE" id="PS51724">
    <property type="entry name" value="SPOR"/>
    <property type="match status" value="1"/>
</dbReference>
<dbReference type="AlphaFoldDB" id="A0A6C0GJN9"/>
<evidence type="ECO:0000256" key="2">
    <source>
        <dbReference type="ARBA" id="ARBA00023239"/>
    </source>
</evidence>
<dbReference type="HAMAP" id="MF_02071">
    <property type="entry name" value="RlpA"/>
    <property type="match status" value="1"/>
</dbReference>
<dbReference type="InterPro" id="IPR007730">
    <property type="entry name" value="SPOR-like_dom"/>
</dbReference>
<evidence type="ECO:0000256" key="4">
    <source>
        <dbReference type="HAMAP-Rule" id="MF_02071"/>
    </source>
</evidence>
<proteinExistence type="inferred from homology"/>
<dbReference type="KEGG" id="rhoz:GXP67_16925"/>
<organism evidence="7 8">
    <name type="scientific">Rhodocytophaga rosea</name>
    <dbReference type="NCBI Taxonomy" id="2704465"/>
    <lineage>
        <taxon>Bacteria</taxon>
        <taxon>Pseudomonadati</taxon>
        <taxon>Bacteroidota</taxon>
        <taxon>Cytophagia</taxon>
        <taxon>Cytophagales</taxon>
        <taxon>Rhodocytophagaceae</taxon>
        <taxon>Rhodocytophaga</taxon>
    </lineage>
</organism>
<keyword evidence="8" id="KW-1185">Reference proteome</keyword>
<dbReference type="InterPro" id="IPR012997">
    <property type="entry name" value="RplA"/>
</dbReference>
<dbReference type="InterPro" id="IPR036908">
    <property type="entry name" value="RlpA-like_sf"/>
</dbReference>
<gene>
    <name evidence="4" type="primary">rlpA</name>
    <name evidence="7" type="ORF">GXP67_16925</name>
</gene>
<dbReference type="Proteomes" id="UP000480178">
    <property type="component" value="Chromosome"/>
</dbReference>
<keyword evidence="3 4" id="KW-0961">Cell wall biogenesis/degradation</keyword>
<dbReference type="PANTHER" id="PTHR34183">
    <property type="entry name" value="ENDOLYTIC PEPTIDOGLYCAN TRANSGLYCOSYLASE RLPA"/>
    <property type="match status" value="1"/>
</dbReference>
<dbReference type="RefSeq" id="WP_162444222.1">
    <property type="nucleotide sequence ID" value="NZ_CP048222.1"/>
</dbReference>
<dbReference type="EMBL" id="CP048222">
    <property type="protein sequence ID" value="QHT68205.1"/>
    <property type="molecule type" value="Genomic_DNA"/>
</dbReference>
<dbReference type="Gene3D" id="2.40.40.10">
    <property type="entry name" value="RlpA-like domain"/>
    <property type="match status" value="1"/>
</dbReference>
<evidence type="ECO:0000256" key="1">
    <source>
        <dbReference type="ARBA" id="ARBA00022729"/>
    </source>
</evidence>
<dbReference type="Gene3D" id="3.30.70.1070">
    <property type="entry name" value="Sporulation related repeat"/>
    <property type="match status" value="1"/>
</dbReference>
<protein>
    <recommendedName>
        <fullName evidence="4">Probable endolytic peptidoglycan transglycosylase RlpA</fullName>
        <ecNumber evidence="4">4.2.2.-</ecNumber>
    </recommendedName>
</protein>
<dbReference type="NCBIfam" id="TIGR00413">
    <property type="entry name" value="rlpA"/>
    <property type="match status" value="1"/>
</dbReference>
<dbReference type="EC" id="4.2.2.-" evidence="4"/>
<dbReference type="GO" id="GO:0042834">
    <property type="term" value="F:peptidoglycan binding"/>
    <property type="evidence" value="ECO:0007669"/>
    <property type="project" value="InterPro"/>
</dbReference>
<evidence type="ECO:0000256" key="3">
    <source>
        <dbReference type="ARBA" id="ARBA00023316"/>
    </source>
</evidence>
<dbReference type="SUPFAM" id="SSF110997">
    <property type="entry name" value="Sporulation related repeat"/>
    <property type="match status" value="1"/>
</dbReference>
<dbReference type="GO" id="GO:0000270">
    <property type="term" value="P:peptidoglycan metabolic process"/>
    <property type="evidence" value="ECO:0007669"/>
    <property type="project" value="UniProtKB-UniRule"/>
</dbReference>
<sequence length="251" mass="27663">MKYTCLFVALWLFWSLFPAKLFSQVGYTQQGKASYYAAKFDGRPTASGEKFANEDLTAAHLTLAFNSLVKVTNVKNGKSVIVRINDRGPHIKARILDMSKAAAQEIDMIQSGIATVNIEVVGTEDASLTSKPNLEVTEANKPSIKTPAPDPDKKIIIPFSSGHTFSQWGTERFPSGYGIQVASFADLDNAKGICKELLAAEVKEAYIQVEWKNGGKVHRVLAGSFSDEIQAQEYKYTLEKLGFSGFIKKHF</sequence>
<dbReference type="PANTHER" id="PTHR34183:SF8">
    <property type="entry name" value="ENDOLYTIC PEPTIDOGLYCAN TRANSGLYCOSYLASE RLPA-RELATED"/>
    <property type="match status" value="1"/>
</dbReference>
<dbReference type="InterPro" id="IPR009009">
    <property type="entry name" value="RlpA-like_DPBB"/>
</dbReference>
<dbReference type="GO" id="GO:0008932">
    <property type="term" value="F:lytic endotransglycosylase activity"/>
    <property type="evidence" value="ECO:0007669"/>
    <property type="project" value="UniProtKB-UniRule"/>
</dbReference>
<keyword evidence="1" id="KW-0732">Signal</keyword>
<dbReference type="Pfam" id="PF03330">
    <property type="entry name" value="DPBB_1"/>
    <property type="match status" value="1"/>
</dbReference>
<dbReference type="SUPFAM" id="SSF50685">
    <property type="entry name" value="Barwin-like endoglucanases"/>
    <property type="match status" value="1"/>
</dbReference>
<dbReference type="GO" id="GO:0071555">
    <property type="term" value="P:cell wall organization"/>
    <property type="evidence" value="ECO:0007669"/>
    <property type="project" value="UniProtKB-KW"/>
</dbReference>
<reference evidence="7 8" key="1">
    <citation type="submission" date="2020-01" db="EMBL/GenBank/DDBJ databases">
        <authorList>
            <person name="Kim M.K."/>
        </authorList>
    </citation>
    <scope>NUCLEOTIDE SEQUENCE [LARGE SCALE GENOMIC DNA]</scope>
    <source>
        <strain evidence="7 8">172606-1</strain>
    </source>
</reference>
<comment type="similarity">
    <text evidence="4 5">Belongs to the RlpA family.</text>
</comment>
<dbReference type="CDD" id="cd22268">
    <property type="entry name" value="DPBB_RlpA-like"/>
    <property type="match status" value="1"/>
</dbReference>
<evidence type="ECO:0000313" key="7">
    <source>
        <dbReference type="EMBL" id="QHT68205.1"/>
    </source>
</evidence>
<evidence type="ECO:0000259" key="6">
    <source>
        <dbReference type="PROSITE" id="PS51724"/>
    </source>
</evidence>
<keyword evidence="2 4" id="KW-0456">Lyase</keyword>
<dbReference type="InterPro" id="IPR036680">
    <property type="entry name" value="SPOR-like_sf"/>
</dbReference>
<evidence type="ECO:0000313" key="8">
    <source>
        <dbReference type="Proteomes" id="UP000480178"/>
    </source>
</evidence>
<name>A0A6C0GJN9_9BACT</name>
<dbReference type="InterPro" id="IPR034718">
    <property type="entry name" value="RlpA"/>
</dbReference>
<dbReference type="Pfam" id="PF05036">
    <property type="entry name" value="SPOR"/>
    <property type="match status" value="1"/>
</dbReference>
<accession>A0A6C0GJN9</accession>